<dbReference type="Gene3D" id="1.10.510.10">
    <property type="entry name" value="Transferase(Phosphotransferase) domain 1"/>
    <property type="match status" value="1"/>
</dbReference>
<dbReference type="OrthoDB" id="541276at2759"/>
<feature type="domain" description="Protein kinase" evidence="1">
    <location>
        <begin position="18"/>
        <end position="193"/>
    </location>
</feature>
<name>A0A4V2JXW9_9MICR</name>
<proteinExistence type="predicted"/>
<evidence type="ECO:0000313" key="2">
    <source>
        <dbReference type="EMBL" id="TBU13472.1"/>
    </source>
</evidence>
<dbReference type="PROSITE" id="PS50011">
    <property type="entry name" value="PROTEIN_KINASE_DOM"/>
    <property type="match status" value="1"/>
</dbReference>
<comment type="caution">
    <text evidence="2">The sequence shown here is derived from an EMBL/GenBank/DDBJ whole genome shotgun (WGS) entry which is preliminary data.</text>
</comment>
<dbReference type="Proteomes" id="UP000292282">
    <property type="component" value="Unassembled WGS sequence"/>
</dbReference>
<dbReference type="SMART" id="SM00220">
    <property type="entry name" value="S_TKc"/>
    <property type="match status" value="1"/>
</dbReference>
<accession>A0A4V2JXW9</accession>
<dbReference type="CDD" id="cd00180">
    <property type="entry name" value="PKc"/>
    <property type="match status" value="1"/>
</dbReference>
<dbReference type="AlphaFoldDB" id="A0A4V2JXW9"/>
<dbReference type="PANTHER" id="PTHR24345">
    <property type="entry name" value="SERINE/THREONINE-PROTEIN KINASE PLK"/>
    <property type="match status" value="1"/>
</dbReference>
<dbReference type="SUPFAM" id="SSF56112">
    <property type="entry name" value="Protein kinase-like (PK-like)"/>
    <property type="match status" value="1"/>
</dbReference>
<dbReference type="GO" id="GO:0005524">
    <property type="term" value="F:ATP binding"/>
    <property type="evidence" value="ECO:0007669"/>
    <property type="project" value="InterPro"/>
</dbReference>
<gene>
    <name evidence="2" type="ORF">CWI38_0421p0020</name>
</gene>
<keyword evidence="3" id="KW-1185">Reference proteome</keyword>
<dbReference type="STRING" id="1176355.A0A4V2JXW9"/>
<dbReference type="GO" id="GO:0004672">
    <property type="term" value="F:protein kinase activity"/>
    <property type="evidence" value="ECO:0007669"/>
    <property type="project" value="InterPro"/>
</dbReference>
<evidence type="ECO:0000313" key="3">
    <source>
        <dbReference type="Proteomes" id="UP000292282"/>
    </source>
</evidence>
<reference evidence="2 3" key="1">
    <citation type="submission" date="2017-12" db="EMBL/GenBank/DDBJ databases">
        <authorList>
            <person name="Pombert J.-F."/>
            <person name="Haag K.L."/>
            <person name="Ebert D."/>
        </authorList>
    </citation>
    <scope>NUCLEOTIDE SEQUENCE [LARGE SCALE GENOMIC DNA]</scope>
    <source>
        <strain evidence="2">IL-G-3</strain>
    </source>
</reference>
<dbReference type="Pfam" id="PF00069">
    <property type="entry name" value="Pkinase"/>
    <property type="match status" value="1"/>
</dbReference>
<dbReference type="InterPro" id="IPR011009">
    <property type="entry name" value="Kinase-like_dom_sf"/>
</dbReference>
<dbReference type="VEuPathDB" id="MicrosporidiaDB:CWI38_0421p0020"/>
<organism evidence="2 3">
    <name type="scientific">Hamiltosporidium tvaerminnensis</name>
    <dbReference type="NCBI Taxonomy" id="1176355"/>
    <lineage>
        <taxon>Eukaryota</taxon>
        <taxon>Fungi</taxon>
        <taxon>Fungi incertae sedis</taxon>
        <taxon>Microsporidia</taxon>
        <taxon>Dubosqiidae</taxon>
        <taxon>Hamiltosporidium</taxon>
    </lineage>
</organism>
<dbReference type="InterPro" id="IPR000719">
    <property type="entry name" value="Prot_kinase_dom"/>
</dbReference>
<sequence length="193" mass="23077">MHLPNPIAFNKDGIVKKYEAIRFLGKGIEGSVFLVKDIQTKEKFALKVQPKKTHLTCNYIAELFKNYLRHENIVEFYGYYNDSNYEYLLFEYLPITLHTYLFRNKETFINFLFIMKQMLDVLNFLQAQKIVFRDFKFDNVMLTENLKIKAIDFGQAVFEENQSLVFYDEAIRNGLNEETRYLYISPEIRNGQR</sequence>
<protein>
    <recommendedName>
        <fullName evidence="1">Protein kinase domain-containing protein</fullName>
    </recommendedName>
</protein>
<evidence type="ECO:0000259" key="1">
    <source>
        <dbReference type="PROSITE" id="PS50011"/>
    </source>
</evidence>
<dbReference type="EMBL" id="PITK01000421">
    <property type="protein sequence ID" value="TBU13472.1"/>
    <property type="molecule type" value="Genomic_DNA"/>
</dbReference>
<dbReference type="GO" id="GO:0005634">
    <property type="term" value="C:nucleus"/>
    <property type="evidence" value="ECO:0007669"/>
    <property type="project" value="TreeGrafter"/>
</dbReference>